<dbReference type="PRINTS" id="PR00111">
    <property type="entry name" value="ABHYDROLASE"/>
</dbReference>
<dbReference type="Pfam" id="PF00561">
    <property type="entry name" value="Abhydrolase_1"/>
    <property type="match status" value="1"/>
</dbReference>
<sequence length="268" mass="28629">MPTATVNDVTLAYTDSAPEAGTGKVLLLLHGHAFDRTMWDGQVRHFTAEGWRVIAPDLRGFGESEVTPGIVYTEEFAADAVGLLDELKIGQAVVLGYSMGGQVAMEIQHSYPERVRALVIVDTVPQAEDTAGKRRRNVVADRLITEGMHGYAADVLDVMIAGYNVEKLPEVADKVLQMIRRSPAAGAAAAMRGRAARRDFTNTLSAVEVPALVIAGADDAFDGGAATRMHQLLPHGSLVTIDGAGHTPSLEQPEEFNRALGSFLAGLR</sequence>
<dbReference type="PANTHER" id="PTHR43798">
    <property type="entry name" value="MONOACYLGLYCEROL LIPASE"/>
    <property type="match status" value="1"/>
</dbReference>
<dbReference type="InterPro" id="IPR029058">
    <property type="entry name" value="AB_hydrolase_fold"/>
</dbReference>
<evidence type="ECO:0000259" key="2">
    <source>
        <dbReference type="Pfam" id="PF00561"/>
    </source>
</evidence>
<protein>
    <submittedName>
        <fullName evidence="3">Alpha/beta hydrolase</fullName>
    </submittedName>
</protein>
<dbReference type="Gene3D" id="3.40.50.1820">
    <property type="entry name" value="alpha/beta hydrolase"/>
    <property type="match status" value="1"/>
</dbReference>
<dbReference type="GO" id="GO:0016787">
    <property type="term" value="F:hydrolase activity"/>
    <property type="evidence" value="ECO:0007669"/>
    <property type="project" value="UniProtKB-KW"/>
</dbReference>
<evidence type="ECO:0000313" key="4">
    <source>
        <dbReference type="Proteomes" id="UP000544090"/>
    </source>
</evidence>
<reference evidence="3 4" key="1">
    <citation type="submission" date="2020-04" db="EMBL/GenBank/DDBJ databases">
        <title>Arthrobacter sp. nov.</title>
        <authorList>
            <person name="Liu S."/>
        </authorList>
    </citation>
    <scope>NUCLEOTIDE SEQUENCE [LARGE SCALE GENOMIC DNA]</scope>
    <source>
        <strain evidence="3 4">E918</strain>
    </source>
</reference>
<dbReference type="PANTHER" id="PTHR43798:SF31">
    <property type="entry name" value="AB HYDROLASE SUPERFAMILY PROTEIN YCLE"/>
    <property type="match status" value="1"/>
</dbReference>
<gene>
    <name evidence="3" type="ORF">HGG74_14410</name>
</gene>
<dbReference type="InterPro" id="IPR000639">
    <property type="entry name" value="Epox_hydrolase-like"/>
</dbReference>
<dbReference type="InterPro" id="IPR050266">
    <property type="entry name" value="AB_hydrolase_sf"/>
</dbReference>
<dbReference type="GO" id="GO:0016020">
    <property type="term" value="C:membrane"/>
    <property type="evidence" value="ECO:0007669"/>
    <property type="project" value="TreeGrafter"/>
</dbReference>
<evidence type="ECO:0000256" key="1">
    <source>
        <dbReference type="ARBA" id="ARBA00022801"/>
    </source>
</evidence>
<dbReference type="RefSeq" id="WP_168487427.1">
    <property type="nucleotide sequence ID" value="NZ_JAAZSQ010000015.1"/>
</dbReference>
<feature type="domain" description="AB hydrolase-1" evidence="2">
    <location>
        <begin position="25"/>
        <end position="252"/>
    </location>
</feature>
<keyword evidence="1 3" id="KW-0378">Hydrolase</keyword>
<proteinExistence type="predicted"/>
<dbReference type="AlphaFoldDB" id="A0A7X6HEL3"/>
<organism evidence="3 4">
    <name type="scientific">Arthrobacter mobilis</name>
    <dbReference type="NCBI Taxonomy" id="2724944"/>
    <lineage>
        <taxon>Bacteria</taxon>
        <taxon>Bacillati</taxon>
        <taxon>Actinomycetota</taxon>
        <taxon>Actinomycetes</taxon>
        <taxon>Micrococcales</taxon>
        <taxon>Micrococcaceae</taxon>
        <taxon>Arthrobacter</taxon>
    </lineage>
</organism>
<dbReference type="InterPro" id="IPR000073">
    <property type="entry name" value="AB_hydrolase_1"/>
</dbReference>
<accession>A0A7X6HEL3</accession>
<comment type="caution">
    <text evidence="3">The sequence shown here is derived from an EMBL/GenBank/DDBJ whole genome shotgun (WGS) entry which is preliminary data.</text>
</comment>
<name>A0A7X6HEL3_9MICC</name>
<keyword evidence="4" id="KW-1185">Reference proteome</keyword>
<dbReference type="SUPFAM" id="SSF53474">
    <property type="entry name" value="alpha/beta-Hydrolases"/>
    <property type="match status" value="1"/>
</dbReference>
<evidence type="ECO:0000313" key="3">
    <source>
        <dbReference type="EMBL" id="NKX55708.1"/>
    </source>
</evidence>
<dbReference type="EMBL" id="JAAZSQ010000015">
    <property type="protein sequence ID" value="NKX55708.1"/>
    <property type="molecule type" value="Genomic_DNA"/>
</dbReference>
<dbReference type="PRINTS" id="PR00412">
    <property type="entry name" value="EPOXHYDRLASE"/>
</dbReference>
<dbReference type="Proteomes" id="UP000544090">
    <property type="component" value="Unassembled WGS sequence"/>
</dbReference>